<keyword evidence="2" id="KW-0489">Methyltransferase</keyword>
<evidence type="ECO:0000313" key="2">
    <source>
        <dbReference type="EMBL" id="SCX51905.1"/>
    </source>
</evidence>
<dbReference type="PANTHER" id="PTHR34203">
    <property type="entry name" value="METHYLTRANSFERASE, FKBM FAMILY PROTEIN"/>
    <property type="match status" value="1"/>
</dbReference>
<sequence>MSILEKISESRNHFLDTIDEMQKNGRPLVLCGAGYLGQKTWEFLTSQNVKVDYVAVNEKYFTEGSTFYGYDIINLDQLTRQDGTYNYILAIQYVSAELEAMLANNAESILIFDHSFIGVNTDTLYTAEFCQENEAVLTEFYNSLGDERSKETLVAFINQRICARSLYYGKYFDPNHYLAEDLVRLQDNEVYVDCGAYDGDSVVAFLKAAQKQGVKKPAKILAFEPEAKNFALLQRADIGDVELKAINKGVWSENTTLRFDSGMDTSSRLSEGEGNTSIDVVSIDNALEGTNYATFIKMDIEGAELEALKGAQHTIRASLPVLTISLYHKPEDLLTIPQYIRELSDNYRFYLRGHHPALAFELVLYALPAGRTVQ</sequence>
<accession>A0A1G4YF08</accession>
<dbReference type="InterPro" id="IPR006342">
    <property type="entry name" value="FkbM_mtfrase"/>
</dbReference>
<name>A0A1G4YF08_9ENTR</name>
<gene>
    <name evidence="2" type="ORF">SAMN02927897_02562</name>
</gene>
<dbReference type="Proteomes" id="UP000183569">
    <property type="component" value="Unassembled WGS sequence"/>
</dbReference>
<dbReference type="NCBIfam" id="TIGR01444">
    <property type="entry name" value="fkbM_fam"/>
    <property type="match status" value="1"/>
</dbReference>
<dbReference type="Pfam" id="PF05050">
    <property type="entry name" value="Methyltransf_21"/>
    <property type="match status" value="1"/>
</dbReference>
<organism evidence="2 3">
    <name type="scientific">Kosakonia sacchari</name>
    <dbReference type="NCBI Taxonomy" id="1158459"/>
    <lineage>
        <taxon>Bacteria</taxon>
        <taxon>Pseudomonadati</taxon>
        <taxon>Pseudomonadota</taxon>
        <taxon>Gammaproteobacteria</taxon>
        <taxon>Enterobacterales</taxon>
        <taxon>Enterobacteriaceae</taxon>
        <taxon>Kosakonia</taxon>
    </lineage>
</organism>
<dbReference type="InterPro" id="IPR029063">
    <property type="entry name" value="SAM-dependent_MTases_sf"/>
</dbReference>
<reference evidence="2 3" key="1">
    <citation type="submission" date="2016-10" db="EMBL/GenBank/DDBJ databases">
        <authorList>
            <person name="Varghese N."/>
            <person name="Submissions S."/>
        </authorList>
    </citation>
    <scope>NUCLEOTIDE SEQUENCE [LARGE SCALE GENOMIC DNA]</scope>
    <source>
        <strain evidence="2 3">CGMCC 1.12102</strain>
    </source>
</reference>
<dbReference type="PANTHER" id="PTHR34203:SF15">
    <property type="entry name" value="SLL1173 PROTEIN"/>
    <property type="match status" value="1"/>
</dbReference>
<proteinExistence type="predicted"/>
<evidence type="ECO:0000259" key="1">
    <source>
        <dbReference type="Pfam" id="PF05050"/>
    </source>
</evidence>
<protein>
    <submittedName>
        <fullName evidence="2">Methyltransferase, FkbM family</fullName>
    </submittedName>
</protein>
<dbReference type="AlphaFoldDB" id="A0A1G4YF08"/>
<dbReference type="Gene3D" id="3.40.50.150">
    <property type="entry name" value="Vaccinia Virus protein VP39"/>
    <property type="match status" value="1"/>
</dbReference>
<dbReference type="GO" id="GO:0032259">
    <property type="term" value="P:methylation"/>
    <property type="evidence" value="ECO:0007669"/>
    <property type="project" value="UniProtKB-KW"/>
</dbReference>
<evidence type="ECO:0000313" key="3">
    <source>
        <dbReference type="Proteomes" id="UP000183569"/>
    </source>
</evidence>
<dbReference type="GO" id="GO:0008168">
    <property type="term" value="F:methyltransferase activity"/>
    <property type="evidence" value="ECO:0007669"/>
    <property type="project" value="UniProtKB-KW"/>
</dbReference>
<dbReference type="GeneID" id="23846263"/>
<feature type="domain" description="Methyltransferase FkbM" evidence="1">
    <location>
        <begin position="193"/>
        <end position="343"/>
    </location>
</feature>
<dbReference type="InterPro" id="IPR052514">
    <property type="entry name" value="SAM-dependent_MTase"/>
</dbReference>
<dbReference type="RefSeq" id="WP_017458348.1">
    <property type="nucleotide sequence ID" value="NZ_CP016337.1"/>
</dbReference>
<dbReference type="SUPFAM" id="SSF53335">
    <property type="entry name" value="S-adenosyl-L-methionine-dependent methyltransferases"/>
    <property type="match status" value="1"/>
</dbReference>
<keyword evidence="2" id="KW-0808">Transferase</keyword>
<comment type="caution">
    <text evidence="2">The sequence shown here is derived from an EMBL/GenBank/DDBJ whole genome shotgun (WGS) entry which is preliminary data.</text>
</comment>
<dbReference type="EMBL" id="FMUI01000007">
    <property type="protein sequence ID" value="SCX51905.1"/>
    <property type="molecule type" value="Genomic_DNA"/>
</dbReference>